<protein>
    <submittedName>
        <fullName evidence="1">DUF1450 domain-containing protein</fullName>
    </submittedName>
</protein>
<evidence type="ECO:0000313" key="2">
    <source>
        <dbReference type="Proteomes" id="UP001169069"/>
    </source>
</evidence>
<dbReference type="Proteomes" id="UP001169069">
    <property type="component" value="Unassembled WGS sequence"/>
</dbReference>
<reference evidence="1" key="1">
    <citation type="submission" date="2023-01" db="EMBL/GenBank/DDBJ databases">
        <title>Sulfurovum sp. zt1-1 genome assembly.</title>
        <authorList>
            <person name="Wang J."/>
        </authorList>
    </citation>
    <scope>NUCLEOTIDE SEQUENCE</scope>
    <source>
        <strain evidence="1">Zt1-1</strain>
    </source>
</reference>
<evidence type="ECO:0000313" key="1">
    <source>
        <dbReference type="EMBL" id="MDM5272161.1"/>
    </source>
</evidence>
<dbReference type="RefSeq" id="WP_289413915.1">
    <property type="nucleotide sequence ID" value="NZ_JAQIBD010000002.1"/>
</dbReference>
<dbReference type="Pfam" id="PF07293">
    <property type="entry name" value="DUF1450"/>
    <property type="match status" value="1"/>
</dbReference>
<proteinExistence type="predicted"/>
<accession>A0ABT7QZF3</accession>
<dbReference type="InterPro" id="IPR009910">
    <property type="entry name" value="DUF1450"/>
</dbReference>
<name>A0ABT7QZF3_9BACT</name>
<dbReference type="EMBL" id="JAQIBD010000002">
    <property type="protein sequence ID" value="MDM5272161.1"/>
    <property type="molecule type" value="Genomic_DNA"/>
</dbReference>
<keyword evidence="2" id="KW-1185">Reference proteome</keyword>
<gene>
    <name evidence="1" type="ORF">PGH07_08210</name>
</gene>
<comment type="caution">
    <text evidence="1">The sequence shown here is derived from an EMBL/GenBank/DDBJ whole genome shotgun (WGS) entry which is preliminary data.</text>
</comment>
<sequence length="68" mass="7607">MKINICKKFPKINKFEKKLSNAFPDASIKVKSCINMCKKCKSQPVAKVDGVKVKAKKVGKIIEKIEAL</sequence>
<organism evidence="1 2">
    <name type="scientific">Sulfurovum zhangzhouensis</name>
    <dbReference type="NCBI Taxonomy" id="3019067"/>
    <lineage>
        <taxon>Bacteria</taxon>
        <taxon>Pseudomonadati</taxon>
        <taxon>Campylobacterota</taxon>
        <taxon>Epsilonproteobacteria</taxon>
        <taxon>Campylobacterales</taxon>
        <taxon>Sulfurovaceae</taxon>
        <taxon>Sulfurovum</taxon>
    </lineage>
</organism>